<proteinExistence type="predicted"/>
<organism evidence="1 2">
    <name type="scientific">Meloidogyne enterolobii</name>
    <name type="common">Root-knot nematode worm</name>
    <name type="synonym">Meloidogyne mayaguensis</name>
    <dbReference type="NCBI Taxonomy" id="390850"/>
    <lineage>
        <taxon>Eukaryota</taxon>
        <taxon>Metazoa</taxon>
        <taxon>Ecdysozoa</taxon>
        <taxon>Nematoda</taxon>
        <taxon>Chromadorea</taxon>
        <taxon>Rhabditida</taxon>
        <taxon>Tylenchina</taxon>
        <taxon>Tylenchomorpha</taxon>
        <taxon>Tylenchoidea</taxon>
        <taxon>Meloidogynidae</taxon>
        <taxon>Meloidogyninae</taxon>
        <taxon>Meloidogyne</taxon>
    </lineage>
</organism>
<dbReference type="Proteomes" id="UP000580250">
    <property type="component" value="Unassembled WGS sequence"/>
</dbReference>
<sequence length="66" mass="7913">MPLSKSKSVDLGDRSFTDYGKMKNRDFSMKNDKHWHLRVLRCLLFQKMATKIDFCRHLLERLLVIT</sequence>
<dbReference type="AlphaFoldDB" id="A0A6V7Y6I3"/>
<protein>
    <submittedName>
        <fullName evidence="1">Uncharacterized protein</fullName>
    </submittedName>
</protein>
<evidence type="ECO:0000313" key="1">
    <source>
        <dbReference type="EMBL" id="CAD2207168.1"/>
    </source>
</evidence>
<accession>A0A6V7Y6I3</accession>
<reference evidence="1 2" key="1">
    <citation type="submission" date="2020-08" db="EMBL/GenBank/DDBJ databases">
        <authorList>
            <person name="Koutsovoulos G."/>
            <person name="Danchin GJ E."/>
        </authorList>
    </citation>
    <scope>NUCLEOTIDE SEQUENCE [LARGE SCALE GENOMIC DNA]</scope>
</reference>
<name>A0A6V7Y6I3_MELEN</name>
<evidence type="ECO:0000313" key="2">
    <source>
        <dbReference type="Proteomes" id="UP000580250"/>
    </source>
</evidence>
<dbReference type="EMBL" id="CAJEWN010003289">
    <property type="protein sequence ID" value="CAD2207168.1"/>
    <property type="molecule type" value="Genomic_DNA"/>
</dbReference>
<gene>
    <name evidence="1" type="ORF">MENT_LOCUS61083</name>
</gene>
<comment type="caution">
    <text evidence="1">The sequence shown here is derived from an EMBL/GenBank/DDBJ whole genome shotgun (WGS) entry which is preliminary data.</text>
</comment>